<dbReference type="SUPFAM" id="SSF55874">
    <property type="entry name" value="ATPase domain of HSP90 chaperone/DNA topoisomerase II/histidine kinase"/>
    <property type="match status" value="1"/>
</dbReference>
<dbReference type="Gene3D" id="3.30.565.10">
    <property type="entry name" value="Histidine kinase-like ATPase, C-terminal domain"/>
    <property type="match status" value="1"/>
</dbReference>
<dbReference type="InterPro" id="IPR010559">
    <property type="entry name" value="Sig_transdc_His_kin_internal"/>
</dbReference>
<dbReference type="RefSeq" id="WP_379896004.1">
    <property type="nucleotide sequence ID" value="NZ_CBCSCT010000011.1"/>
</dbReference>
<dbReference type="EMBL" id="JBHSQV010000182">
    <property type="protein sequence ID" value="MFC5988531.1"/>
    <property type="molecule type" value="Genomic_DNA"/>
</dbReference>
<name>A0ABW1IU19_9BACL</name>
<evidence type="ECO:0000256" key="3">
    <source>
        <dbReference type="ARBA" id="ARBA00022553"/>
    </source>
</evidence>
<dbReference type="Pfam" id="PF02518">
    <property type="entry name" value="HATPase_c"/>
    <property type="match status" value="1"/>
</dbReference>
<feature type="transmembrane region" description="Helical" evidence="7">
    <location>
        <begin position="298"/>
        <end position="318"/>
    </location>
</feature>
<dbReference type="InterPro" id="IPR036890">
    <property type="entry name" value="HATPase_C_sf"/>
</dbReference>
<evidence type="ECO:0000256" key="2">
    <source>
        <dbReference type="ARBA" id="ARBA00022475"/>
    </source>
</evidence>
<dbReference type="PROSITE" id="PS50885">
    <property type="entry name" value="HAMP"/>
    <property type="match status" value="1"/>
</dbReference>
<dbReference type="Gene3D" id="6.10.340.10">
    <property type="match status" value="1"/>
</dbReference>
<dbReference type="EC" id="2.7.13.3" evidence="9"/>
<keyword evidence="3" id="KW-0597">Phosphoprotein</keyword>
<evidence type="ECO:0000256" key="4">
    <source>
        <dbReference type="ARBA" id="ARBA00022679"/>
    </source>
</evidence>
<comment type="caution">
    <text evidence="9">The sequence shown here is derived from an EMBL/GenBank/DDBJ whole genome shotgun (WGS) entry which is preliminary data.</text>
</comment>
<dbReference type="Proteomes" id="UP001596250">
    <property type="component" value="Unassembled WGS sequence"/>
</dbReference>
<dbReference type="InterPro" id="IPR003660">
    <property type="entry name" value="HAMP_dom"/>
</dbReference>
<evidence type="ECO:0000313" key="10">
    <source>
        <dbReference type="Proteomes" id="UP001596250"/>
    </source>
</evidence>
<keyword evidence="6 7" id="KW-0472">Membrane</keyword>
<dbReference type="InterPro" id="IPR003594">
    <property type="entry name" value="HATPase_dom"/>
</dbReference>
<dbReference type="SUPFAM" id="SSF158472">
    <property type="entry name" value="HAMP domain-like"/>
    <property type="match status" value="1"/>
</dbReference>
<keyword evidence="7" id="KW-0812">Transmembrane</keyword>
<keyword evidence="7" id="KW-1133">Transmembrane helix</keyword>
<reference evidence="10" key="1">
    <citation type="journal article" date="2019" name="Int. J. Syst. Evol. Microbiol.">
        <title>The Global Catalogue of Microorganisms (GCM) 10K type strain sequencing project: providing services to taxonomists for standard genome sequencing and annotation.</title>
        <authorList>
            <consortium name="The Broad Institute Genomics Platform"/>
            <consortium name="The Broad Institute Genome Sequencing Center for Infectious Disease"/>
            <person name="Wu L."/>
            <person name="Ma J."/>
        </authorList>
    </citation>
    <scope>NUCLEOTIDE SEQUENCE [LARGE SCALE GENOMIC DNA]</scope>
    <source>
        <strain evidence="10">CCM 8749</strain>
    </source>
</reference>
<dbReference type="SMART" id="SM00387">
    <property type="entry name" value="HATPase_c"/>
    <property type="match status" value="1"/>
</dbReference>
<dbReference type="GO" id="GO:0004673">
    <property type="term" value="F:protein histidine kinase activity"/>
    <property type="evidence" value="ECO:0007669"/>
    <property type="project" value="UniProtKB-EC"/>
</dbReference>
<dbReference type="SMART" id="SM00304">
    <property type="entry name" value="HAMP"/>
    <property type="match status" value="1"/>
</dbReference>
<evidence type="ECO:0000256" key="6">
    <source>
        <dbReference type="ARBA" id="ARBA00023136"/>
    </source>
</evidence>
<dbReference type="InterPro" id="IPR050640">
    <property type="entry name" value="Bact_2-comp_sensor_kinase"/>
</dbReference>
<gene>
    <name evidence="9" type="ORF">ACFPXP_19175</name>
</gene>
<organism evidence="9 10">
    <name type="scientific">Marinicrinis lubricantis</name>
    <dbReference type="NCBI Taxonomy" id="2086470"/>
    <lineage>
        <taxon>Bacteria</taxon>
        <taxon>Bacillati</taxon>
        <taxon>Bacillota</taxon>
        <taxon>Bacilli</taxon>
        <taxon>Bacillales</taxon>
        <taxon>Paenibacillaceae</taxon>
    </lineage>
</organism>
<evidence type="ECO:0000259" key="8">
    <source>
        <dbReference type="PROSITE" id="PS50885"/>
    </source>
</evidence>
<keyword evidence="5 9" id="KW-0418">Kinase</keyword>
<protein>
    <submittedName>
        <fullName evidence="9">Sensor histidine kinase</fullName>
        <ecNumber evidence="9">2.7.13.3</ecNumber>
    </submittedName>
</protein>
<keyword evidence="10" id="KW-1185">Reference proteome</keyword>
<evidence type="ECO:0000313" key="9">
    <source>
        <dbReference type="EMBL" id="MFC5988531.1"/>
    </source>
</evidence>
<dbReference type="PANTHER" id="PTHR34220">
    <property type="entry name" value="SENSOR HISTIDINE KINASE YPDA"/>
    <property type="match status" value="1"/>
</dbReference>
<evidence type="ECO:0000256" key="7">
    <source>
        <dbReference type="SAM" id="Phobius"/>
    </source>
</evidence>
<keyword evidence="4 9" id="KW-0808">Transferase</keyword>
<feature type="domain" description="HAMP" evidence="8">
    <location>
        <begin position="320"/>
        <end position="372"/>
    </location>
</feature>
<comment type="subcellular location">
    <subcellularLocation>
        <location evidence="1">Cell membrane</location>
        <topology evidence="1">Multi-pass membrane protein</topology>
    </subcellularLocation>
</comment>
<evidence type="ECO:0000256" key="5">
    <source>
        <dbReference type="ARBA" id="ARBA00022777"/>
    </source>
</evidence>
<proteinExistence type="predicted"/>
<dbReference type="Pfam" id="PF06580">
    <property type="entry name" value="His_kinase"/>
    <property type="match status" value="1"/>
</dbReference>
<accession>A0ABW1IU19</accession>
<dbReference type="Pfam" id="PF00672">
    <property type="entry name" value="HAMP"/>
    <property type="match status" value="1"/>
</dbReference>
<keyword evidence="2" id="KW-1003">Cell membrane</keyword>
<feature type="transmembrane region" description="Helical" evidence="7">
    <location>
        <begin position="12"/>
        <end position="34"/>
    </location>
</feature>
<evidence type="ECO:0000256" key="1">
    <source>
        <dbReference type="ARBA" id="ARBA00004651"/>
    </source>
</evidence>
<dbReference type="CDD" id="cd06225">
    <property type="entry name" value="HAMP"/>
    <property type="match status" value="1"/>
</dbReference>
<sequence>MKRGRTRKYLPFGYKLMLSYCLLIIVPVLLVGYASNSIFVDSITKQIRGNFQGILQQMKNNIGYKMDDAVRLSELIYFDETLASHLRHYEEGWVSYEATTKYLLPKFVSTMEATDRNTWLSIYLHNKSLPEIYNEYGDSDPLKVKSRLFDLYHIDRIQDKGWYQDFPKEEYGKTTLWKQIENDARHGRISMLRRIIDSNEPFQLREVGFMRLSVYLSDLFESLDYQKFGDGTKVFIVDERGKLMASSSQTELPEGTLWTEENAENHLIIRESLPGLGWELIAQIPKSVTGKNTEKVRVLAFLVCLGSFILFSFVGIFISRYFAKRVNKITAVIDSFQEGTFHKRAPVKGSDEFTQISAALNDMAQNIGQLINEVYITNIRKKEAELESLQAQINPHFLYNTLSSINRLAKFGKTDKLQRMVMDLAKFYRLTLNEGRTVIPIRDELEQVKAYLAIQKTKYDERMQVHYDIDPEILQYETIKLILQPFIENVLEHAWCGDRIHIRVCGYMEGQDVCFKVIDDGIGMREELMRQLMEADDSLGYGIRNVKQRIELHYGKGYGVRIFSRPGIGTTVLIRVAARM</sequence>
<dbReference type="PANTHER" id="PTHR34220:SF7">
    <property type="entry name" value="SENSOR HISTIDINE KINASE YPDA"/>
    <property type="match status" value="1"/>
</dbReference>